<feature type="active site" evidence="12">
    <location>
        <position position="398"/>
    </location>
</feature>
<dbReference type="NCBIfam" id="TIGR04265">
    <property type="entry name" value="bac_cardiolipin"/>
    <property type="match status" value="1"/>
</dbReference>
<evidence type="ECO:0000259" key="14">
    <source>
        <dbReference type="PROSITE" id="PS50035"/>
    </source>
</evidence>
<evidence type="ECO:0000313" key="15">
    <source>
        <dbReference type="EMBL" id="MBM7591423.1"/>
    </source>
</evidence>
<feature type="active site" evidence="12">
    <location>
        <position position="228"/>
    </location>
</feature>
<dbReference type="HAMAP" id="MF_01916">
    <property type="entry name" value="Cardiolipin_synth_Cls"/>
    <property type="match status" value="1"/>
</dbReference>
<dbReference type="SUPFAM" id="SSF56024">
    <property type="entry name" value="Phospholipase D/nuclease"/>
    <property type="match status" value="2"/>
</dbReference>
<dbReference type="InterPro" id="IPR025202">
    <property type="entry name" value="PLD-like_dom"/>
</dbReference>
<keyword evidence="9 12" id="KW-0472">Membrane</keyword>
<dbReference type="Proteomes" id="UP000717624">
    <property type="component" value="Unassembled WGS sequence"/>
</dbReference>
<protein>
    <recommendedName>
        <fullName evidence="12 13">Cardiolipin synthase</fullName>
        <shortName evidence="12">CL synthase</shortName>
        <ecNumber evidence="12 13">2.7.8.-</ecNumber>
    </recommendedName>
</protein>
<evidence type="ECO:0000256" key="3">
    <source>
        <dbReference type="ARBA" id="ARBA00022516"/>
    </source>
</evidence>
<dbReference type="InterPro" id="IPR022924">
    <property type="entry name" value="Cardiolipin_synthase"/>
</dbReference>
<keyword evidence="8 12" id="KW-0443">Lipid metabolism</keyword>
<keyword evidence="10 12" id="KW-0594">Phospholipid biosynthesis</keyword>
<evidence type="ECO:0000256" key="12">
    <source>
        <dbReference type="HAMAP-Rule" id="MF_01916"/>
    </source>
</evidence>
<feature type="transmembrane region" description="Helical" evidence="12">
    <location>
        <begin position="6"/>
        <end position="24"/>
    </location>
</feature>
<dbReference type="AlphaFoldDB" id="A0A939BTE4"/>
<feature type="active site" evidence="12">
    <location>
        <position position="223"/>
    </location>
</feature>
<dbReference type="CDD" id="cd09110">
    <property type="entry name" value="PLDc_CLS_1"/>
    <property type="match status" value="1"/>
</dbReference>
<feature type="domain" description="PLD phosphodiesterase" evidence="14">
    <location>
        <begin position="393"/>
        <end position="420"/>
    </location>
</feature>
<feature type="active site" evidence="12">
    <location>
        <position position="400"/>
    </location>
</feature>
<dbReference type="GO" id="GO:0032049">
    <property type="term" value="P:cardiolipin biosynthetic process"/>
    <property type="evidence" value="ECO:0007669"/>
    <property type="project" value="UniProtKB-UniRule"/>
</dbReference>
<evidence type="ECO:0000256" key="1">
    <source>
        <dbReference type="ARBA" id="ARBA00004651"/>
    </source>
</evidence>
<feature type="domain" description="PLD phosphodiesterase" evidence="14">
    <location>
        <begin position="216"/>
        <end position="243"/>
    </location>
</feature>
<dbReference type="Pfam" id="PF13396">
    <property type="entry name" value="PLDc_N"/>
    <property type="match status" value="1"/>
</dbReference>
<proteinExistence type="inferred from homology"/>
<keyword evidence="3 12" id="KW-0444">Lipid biosynthesis</keyword>
<comment type="function">
    <text evidence="12">Catalyzes the reversible phosphatidyl group transfer from one phosphatidylglycerol molecule to another to form cardiolipin (CL) (diphosphatidylglycerol) and glycerol.</text>
</comment>
<organism evidence="15 16">
    <name type="scientific">Brevibacillus fulvus</name>
    <dbReference type="NCBI Taxonomy" id="1125967"/>
    <lineage>
        <taxon>Bacteria</taxon>
        <taxon>Bacillati</taxon>
        <taxon>Bacillota</taxon>
        <taxon>Bacilli</taxon>
        <taxon>Bacillales</taxon>
        <taxon>Paenibacillaceae</taxon>
        <taxon>Brevibacillus</taxon>
    </lineage>
</organism>
<keyword evidence="11 12" id="KW-1208">Phospholipid metabolism</keyword>
<feature type="active site" evidence="12">
    <location>
        <position position="405"/>
    </location>
</feature>
<dbReference type="InterPro" id="IPR027379">
    <property type="entry name" value="CLS_N"/>
</dbReference>
<dbReference type="InterPro" id="IPR001736">
    <property type="entry name" value="PLipase_D/transphosphatidylase"/>
</dbReference>
<dbReference type="InterPro" id="IPR030874">
    <property type="entry name" value="Cardiolipin_synth_Firmi"/>
</dbReference>
<evidence type="ECO:0000256" key="5">
    <source>
        <dbReference type="ARBA" id="ARBA00022692"/>
    </source>
</evidence>
<keyword evidence="5 12" id="KW-0812">Transmembrane</keyword>
<dbReference type="CDD" id="cd09112">
    <property type="entry name" value="PLDc_CLS_2"/>
    <property type="match status" value="1"/>
</dbReference>
<gene>
    <name evidence="15" type="ORF">JOD01_003062</name>
</gene>
<dbReference type="RefSeq" id="WP_204519124.1">
    <property type="nucleotide sequence ID" value="NZ_BAABIN010000031.1"/>
</dbReference>
<comment type="subcellular location">
    <subcellularLocation>
        <location evidence="1 12">Cell membrane</location>
        <topology evidence="1 12">Multi-pass membrane protein</topology>
    </subcellularLocation>
</comment>
<evidence type="ECO:0000256" key="13">
    <source>
        <dbReference type="NCBIfam" id="TIGR04265"/>
    </source>
</evidence>
<evidence type="ECO:0000313" key="16">
    <source>
        <dbReference type="Proteomes" id="UP000717624"/>
    </source>
</evidence>
<dbReference type="EC" id="2.7.8.-" evidence="12 13"/>
<dbReference type="GO" id="GO:0008808">
    <property type="term" value="F:cardiolipin synthase activity"/>
    <property type="evidence" value="ECO:0007669"/>
    <property type="project" value="UniProtKB-UniRule"/>
</dbReference>
<reference evidence="15" key="1">
    <citation type="submission" date="2021-01" db="EMBL/GenBank/DDBJ databases">
        <title>Genomic Encyclopedia of Type Strains, Phase IV (KMG-IV): sequencing the most valuable type-strain genomes for metagenomic binning, comparative biology and taxonomic classification.</title>
        <authorList>
            <person name="Goeker M."/>
        </authorList>
    </citation>
    <scope>NUCLEOTIDE SEQUENCE</scope>
    <source>
        <strain evidence="15">DSM 25523</strain>
    </source>
</reference>
<evidence type="ECO:0000256" key="11">
    <source>
        <dbReference type="ARBA" id="ARBA00023264"/>
    </source>
</evidence>
<name>A0A939BTE4_9BACL</name>
<dbReference type="Gene3D" id="3.30.870.10">
    <property type="entry name" value="Endonuclease Chain A"/>
    <property type="match status" value="2"/>
</dbReference>
<dbReference type="PANTHER" id="PTHR21248:SF22">
    <property type="entry name" value="PHOSPHOLIPASE D"/>
    <property type="match status" value="1"/>
</dbReference>
<evidence type="ECO:0000256" key="9">
    <source>
        <dbReference type="ARBA" id="ARBA00023136"/>
    </source>
</evidence>
<dbReference type="Pfam" id="PF13091">
    <property type="entry name" value="PLDc_2"/>
    <property type="match status" value="2"/>
</dbReference>
<feature type="transmembrane region" description="Helical" evidence="12">
    <location>
        <begin position="31"/>
        <end position="53"/>
    </location>
</feature>
<evidence type="ECO:0000256" key="8">
    <source>
        <dbReference type="ARBA" id="ARBA00023098"/>
    </source>
</evidence>
<keyword evidence="6" id="KW-0677">Repeat</keyword>
<comment type="catalytic activity">
    <reaction evidence="12">
        <text>2 a 1,2-diacyl-sn-glycero-3-phospho-(1'-sn-glycerol) = a cardiolipin + glycerol</text>
        <dbReference type="Rhea" id="RHEA:31451"/>
        <dbReference type="ChEBI" id="CHEBI:17754"/>
        <dbReference type="ChEBI" id="CHEBI:62237"/>
        <dbReference type="ChEBI" id="CHEBI:64716"/>
    </reaction>
</comment>
<dbReference type="FunFam" id="3.30.870.10:FF:000014">
    <property type="entry name" value="Cardiolipin synthase"/>
    <property type="match status" value="1"/>
</dbReference>
<sequence>MVFQQIFTIVSIINLIFAAVLIFLERRNIAATWAWLMVLLFLPGLGFVLYLMLGQNLSKRKIYKIKQEEFSFVQLRVKEQLEQLHTDQLALNDPMMHNYRDLISMHLANDYALYTQDNHLQIFTNGQSKFNQLLASIEGATDHIHLMYYIFRPDELGRKIVDALIRKAQEGVEVRLLYDHIGSLSLSRRFFRPLREAGGQVAAFFPSRIPYLNIRLNFRNHRKLAIIDGKTGFIGGFNVGNEYLGLDKQLGYWRDTHLMLKGSAVHAIQTRFFLDWNLASRSKLEPDLRYFPELDSDGRVGIQIVSSGPNSERHQIHHGYVKMIHDAKKYVYLQTPYFIPDESLLTALRIAALSGIDVKVMFPFKSDNPIVYWASYTYLGELLKDGVKCYFYQKGFLHAKTLVIDDKIATVGTANADIRSFKLNFESNAFIYDSSAATHLAEIFLNDLEDCREMTLEQYRNRPVSALLKESLARLLSPIF</sequence>
<evidence type="ECO:0000256" key="4">
    <source>
        <dbReference type="ARBA" id="ARBA00022679"/>
    </source>
</evidence>
<keyword evidence="7 12" id="KW-1133">Transmembrane helix</keyword>
<keyword evidence="2 12" id="KW-1003">Cell membrane</keyword>
<dbReference type="GO" id="GO:0005886">
    <property type="term" value="C:plasma membrane"/>
    <property type="evidence" value="ECO:0007669"/>
    <property type="project" value="UniProtKB-SubCell"/>
</dbReference>
<keyword evidence="4 12" id="KW-0808">Transferase</keyword>
<feature type="active site" evidence="12">
    <location>
        <position position="221"/>
    </location>
</feature>
<comment type="similarity">
    <text evidence="12">Belongs to the phospholipase D family. Cardiolipin synthase subfamily.</text>
</comment>
<evidence type="ECO:0000256" key="6">
    <source>
        <dbReference type="ARBA" id="ARBA00022737"/>
    </source>
</evidence>
<evidence type="ECO:0000256" key="7">
    <source>
        <dbReference type="ARBA" id="ARBA00022989"/>
    </source>
</evidence>
<dbReference type="PANTHER" id="PTHR21248">
    <property type="entry name" value="CARDIOLIPIN SYNTHASE"/>
    <property type="match status" value="1"/>
</dbReference>
<dbReference type="PROSITE" id="PS50035">
    <property type="entry name" value="PLD"/>
    <property type="match status" value="2"/>
</dbReference>
<accession>A0A939BTE4</accession>
<evidence type="ECO:0000256" key="2">
    <source>
        <dbReference type="ARBA" id="ARBA00022475"/>
    </source>
</evidence>
<evidence type="ECO:0000256" key="10">
    <source>
        <dbReference type="ARBA" id="ARBA00023209"/>
    </source>
</evidence>
<comment type="caution">
    <text evidence="15">The sequence shown here is derived from an EMBL/GenBank/DDBJ whole genome shotgun (WGS) entry which is preliminary data.</text>
</comment>
<keyword evidence="16" id="KW-1185">Reference proteome</keyword>
<dbReference type="EMBL" id="JAFBEB010000011">
    <property type="protein sequence ID" value="MBM7591423.1"/>
    <property type="molecule type" value="Genomic_DNA"/>
</dbReference>
<dbReference type="SMART" id="SM00155">
    <property type="entry name" value="PLDc"/>
    <property type="match status" value="2"/>
</dbReference>